<evidence type="ECO:0000256" key="1">
    <source>
        <dbReference type="SAM" id="MobiDB-lite"/>
    </source>
</evidence>
<sequence length="327" mass="37399">MSKFGERLHYFAASINGDRVQSMDSYSPNSRKRQPAAAGSAARRPTRGLPTLHSDSSASLLTCLPSVAPVGGDKALPARPVSNLRDYMPPCASRSSWSGMPFAQFERRLLHNDQPGDEPDVSELQAFLSSRIKEMNRQRAMLSLPAWKVPKSDLLLMRHVCKLWWGEDVKIPEVKKIGIGHDVKYEIDYESMATAQELEEILLNKPLIDISTKDEQEEARKAEERSWAQTDALIKLYNKRYGPYGVEKPVKTKRRDRNNKPSAFVKFWGNVGHVFGISTRRSRRNSNRVSVGRRRTRLGVRVFRRLRQNSHYSVSNLRSWDDDRSLF</sequence>
<accession>A0AA38PZ78</accession>
<protein>
    <submittedName>
        <fullName evidence="2">Uncharacterized protein</fullName>
    </submittedName>
</protein>
<evidence type="ECO:0000313" key="2">
    <source>
        <dbReference type="EMBL" id="KAJ3984023.1"/>
    </source>
</evidence>
<proteinExistence type="predicted"/>
<reference evidence="2" key="1">
    <citation type="submission" date="2022-08" db="EMBL/GenBank/DDBJ databases">
        <authorList>
            <consortium name="DOE Joint Genome Institute"/>
            <person name="Min B."/>
            <person name="Riley R."/>
            <person name="Sierra-Patev S."/>
            <person name="Naranjo-Ortiz M."/>
            <person name="Looney B."/>
            <person name="Konkel Z."/>
            <person name="Slot J.C."/>
            <person name="Sakamoto Y."/>
            <person name="Steenwyk J.L."/>
            <person name="Rokas A."/>
            <person name="Carro J."/>
            <person name="Camarero S."/>
            <person name="Ferreira P."/>
            <person name="Molpeceres G."/>
            <person name="Ruiz-Duenas F.J."/>
            <person name="Serrano A."/>
            <person name="Henrissat B."/>
            <person name="Drula E."/>
            <person name="Hughes K.W."/>
            <person name="Mata J.L."/>
            <person name="Ishikawa N.K."/>
            <person name="Vargas-Isla R."/>
            <person name="Ushijima S."/>
            <person name="Smith C.A."/>
            <person name="Ahrendt S."/>
            <person name="Andreopoulos W."/>
            <person name="He G."/>
            <person name="Labutti K."/>
            <person name="Lipzen A."/>
            <person name="Ng V."/>
            <person name="Sandor L."/>
            <person name="Barry K."/>
            <person name="Martinez A.T."/>
            <person name="Xiao Y."/>
            <person name="Gibbons J.G."/>
            <person name="Terashima K."/>
            <person name="Hibbett D.S."/>
            <person name="Grigoriev I.V."/>
        </authorList>
    </citation>
    <scope>NUCLEOTIDE SEQUENCE</scope>
    <source>
        <strain evidence="2">TFB7829</strain>
    </source>
</reference>
<evidence type="ECO:0000313" key="3">
    <source>
        <dbReference type="Proteomes" id="UP001163850"/>
    </source>
</evidence>
<dbReference type="Proteomes" id="UP001163850">
    <property type="component" value="Unassembled WGS sequence"/>
</dbReference>
<dbReference type="AlphaFoldDB" id="A0AA38PZ78"/>
<comment type="caution">
    <text evidence="2">The sequence shown here is derived from an EMBL/GenBank/DDBJ whole genome shotgun (WGS) entry which is preliminary data.</text>
</comment>
<organism evidence="2 3">
    <name type="scientific">Lentinula detonsa</name>
    <dbReference type="NCBI Taxonomy" id="2804962"/>
    <lineage>
        <taxon>Eukaryota</taxon>
        <taxon>Fungi</taxon>
        <taxon>Dikarya</taxon>
        <taxon>Basidiomycota</taxon>
        <taxon>Agaricomycotina</taxon>
        <taxon>Agaricomycetes</taxon>
        <taxon>Agaricomycetidae</taxon>
        <taxon>Agaricales</taxon>
        <taxon>Marasmiineae</taxon>
        <taxon>Omphalotaceae</taxon>
        <taxon>Lentinula</taxon>
    </lineage>
</organism>
<gene>
    <name evidence="2" type="ORF">F5890DRAFT_1474892</name>
</gene>
<name>A0AA38PZ78_9AGAR</name>
<dbReference type="EMBL" id="MU802002">
    <property type="protein sequence ID" value="KAJ3984023.1"/>
    <property type="molecule type" value="Genomic_DNA"/>
</dbReference>
<feature type="region of interest" description="Disordered" evidence="1">
    <location>
        <begin position="21"/>
        <end position="54"/>
    </location>
</feature>